<evidence type="ECO:0000256" key="3">
    <source>
        <dbReference type="ARBA" id="ARBA00023237"/>
    </source>
</evidence>
<dbReference type="OrthoDB" id="1453181at2"/>
<dbReference type="Pfam" id="PF13715">
    <property type="entry name" value="CarbopepD_reg_2"/>
    <property type="match status" value="1"/>
</dbReference>
<dbReference type="AlphaFoldDB" id="A0A1B8U3I1"/>
<organism evidence="4 5">
    <name type="scientific">Polaribacter vadi</name>
    <dbReference type="NCBI Taxonomy" id="1774273"/>
    <lineage>
        <taxon>Bacteria</taxon>
        <taxon>Pseudomonadati</taxon>
        <taxon>Bacteroidota</taxon>
        <taxon>Flavobacteriia</taxon>
        <taxon>Flavobacteriales</taxon>
        <taxon>Flavobacteriaceae</taxon>
    </lineage>
</organism>
<dbReference type="STRING" id="1774273.LPB03_09495"/>
<dbReference type="GO" id="GO:0009279">
    <property type="term" value="C:cell outer membrane"/>
    <property type="evidence" value="ECO:0007669"/>
    <property type="project" value="UniProtKB-SubCell"/>
</dbReference>
<evidence type="ECO:0000256" key="2">
    <source>
        <dbReference type="ARBA" id="ARBA00023136"/>
    </source>
</evidence>
<evidence type="ECO:0000256" key="1">
    <source>
        <dbReference type="ARBA" id="ARBA00004442"/>
    </source>
</evidence>
<comment type="subcellular location">
    <subcellularLocation>
        <location evidence="1">Cell outer membrane</location>
    </subcellularLocation>
</comment>
<dbReference type="SUPFAM" id="SSF49464">
    <property type="entry name" value="Carboxypeptidase regulatory domain-like"/>
    <property type="match status" value="1"/>
</dbReference>
<dbReference type="RefSeq" id="WP_065317552.1">
    <property type="nucleotide sequence ID" value="NZ_CP017477.1"/>
</dbReference>
<evidence type="ECO:0000313" key="4">
    <source>
        <dbReference type="EMBL" id="OBY66430.1"/>
    </source>
</evidence>
<keyword evidence="4" id="KW-0675">Receptor</keyword>
<keyword evidence="5" id="KW-1185">Reference proteome</keyword>
<dbReference type="SUPFAM" id="SSF56935">
    <property type="entry name" value="Porins"/>
    <property type="match status" value="1"/>
</dbReference>
<dbReference type="InterPro" id="IPR008969">
    <property type="entry name" value="CarboxyPept-like_regulatory"/>
</dbReference>
<dbReference type="Proteomes" id="UP000092584">
    <property type="component" value="Unassembled WGS sequence"/>
</dbReference>
<comment type="caution">
    <text evidence="4">The sequence shown here is derived from an EMBL/GenBank/DDBJ whole genome shotgun (WGS) entry which is preliminary data.</text>
</comment>
<name>A0A1B8U3I1_9FLAO</name>
<keyword evidence="3" id="KW-0998">Cell outer membrane</keyword>
<gene>
    <name evidence="4" type="ORF">LPB3_00040</name>
</gene>
<evidence type="ECO:0000313" key="5">
    <source>
        <dbReference type="Proteomes" id="UP000092584"/>
    </source>
</evidence>
<sequence length="916" mass="102755">MSKTIVLIVVFLLFFTTVFSQNILKGIVVDNDSKIPLKGVLVSVLNIPNTQITNEKGFFKIDIIPNGSYILELKFLGYETQNFPIELFDETIDLGSILFYKDFTEDQDLSLITITDDELNDDTSAADNIAGLLQATKDIFLRTAAFEFSSSFFRVKGLDSGNGKVLINGIEMNKIYDGRAQWSNWGGLNDVLRNQEFSNGLSPSNFTFGGLLGATNMNTRASEQRPGIRLSYSSSNRSYVHRAMATYSSGMRENGWAFTFSGSRRTGQEGFNDGTSYNAYAVFASIEKKLNENHSLNFTGIFTPNRRGKSSPNTQEVFDLKGIAYNEYWGNLNGRKANSRIKDVNEPILMLNHYWNVSSKTEVNTNISYQFGQIGNSRLDFNAGANPSPTYYQYLPSYFVARDDLASAYQFQQEFLNDGQLDWTRIFDANITNAAAELPSGYVLYEDVNDDEQITVNTILNSAINDHINLNAKVEYKQFSSNSFAKVIDLLGGNGYLDINNFADTEDSKQNNIATPNRIVGVNDKFRYNYNINAAVAKGFVQGQFKYNKVDFYGAASVSQTKYQREGLYQNGRFPDNSLGKSEQLNFTNVGLKAGVTYKLTGRHLLDANVAYITNAPTIRNSFSNSRENNNVVDNLVSENVFSTDVSYIIRSPILTGRLTGYYNYTEDATEISFYFADGVGGDNTAFVQEVLTGINKKHLGIEFGLEAQVTSTIKLKGAAAIGQFTYDNNPDLYLTTDVANEGVFDDKGRSQNYISNLENYKVSAGPQNAYSVGFEYRDPDYWWVGATANFFDNTYADIAPLNRSSNFFTDDDGLPFEDYNPILARDLLQQERFDNYMVVNMIGGKSWKIGDKYISFFATVNNVLNTVYKSGGFEQGRNANFRQLRDDKALETPVFGNKYWYGRGTTYFLNASISF</sequence>
<dbReference type="EMBL" id="LSFM01000001">
    <property type="protein sequence ID" value="OBY66430.1"/>
    <property type="molecule type" value="Genomic_DNA"/>
</dbReference>
<dbReference type="KEGG" id="pob:LPB03_09495"/>
<proteinExistence type="predicted"/>
<protein>
    <submittedName>
        <fullName evidence="4">TonB-dependent receptor</fullName>
    </submittedName>
</protein>
<dbReference type="InterPro" id="IPR036942">
    <property type="entry name" value="Beta-barrel_TonB_sf"/>
</dbReference>
<dbReference type="Gene3D" id="2.60.40.1120">
    <property type="entry name" value="Carboxypeptidase-like, regulatory domain"/>
    <property type="match status" value="1"/>
</dbReference>
<accession>A0A1B8U3I1</accession>
<keyword evidence="2" id="KW-0472">Membrane</keyword>
<reference evidence="5" key="1">
    <citation type="submission" date="2016-02" db="EMBL/GenBank/DDBJ databases">
        <authorList>
            <person name="Shin S.-K."/>
            <person name="Yi H."/>
            <person name="Kim E."/>
        </authorList>
    </citation>
    <scope>NUCLEOTIDE SEQUENCE [LARGE SCALE GENOMIC DNA]</scope>
    <source>
        <strain evidence="5">LPB0003</strain>
    </source>
</reference>
<dbReference type="Gene3D" id="2.40.170.20">
    <property type="entry name" value="TonB-dependent receptor, beta-barrel domain"/>
    <property type="match status" value="1"/>
</dbReference>